<evidence type="ECO:0000313" key="5">
    <source>
        <dbReference type="Proteomes" id="UP000192257"/>
    </source>
</evidence>
<dbReference type="GeneID" id="39987850"/>
<dbReference type="GO" id="GO:0035091">
    <property type="term" value="F:phosphatidylinositol binding"/>
    <property type="evidence" value="ECO:0007669"/>
    <property type="project" value="TreeGrafter"/>
</dbReference>
<feature type="compositionally biased region" description="Basic and acidic residues" evidence="1">
    <location>
        <begin position="653"/>
        <end position="688"/>
    </location>
</feature>
<dbReference type="OrthoDB" id="6375174at2759"/>
<feature type="compositionally biased region" description="Polar residues" evidence="1">
    <location>
        <begin position="247"/>
        <end position="263"/>
    </location>
</feature>
<dbReference type="RefSeq" id="XP_028880653.1">
    <property type="nucleotide sequence ID" value="XM_029028070.1"/>
</dbReference>
<protein>
    <recommendedName>
        <fullName evidence="3">NadR/Ttd14 AAA domain-containing protein</fullName>
    </recommendedName>
</protein>
<accession>A0A1X0NPH4</accession>
<dbReference type="AlphaFoldDB" id="A0A1X0NPH4"/>
<reference evidence="4 5" key="1">
    <citation type="submission" date="2017-03" db="EMBL/GenBank/DDBJ databases">
        <title>An alternative strategy for trypanosome survival in the mammalian bloodstream revealed through genome and transcriptome analysis of the ubiquitous bovine parasite Trypanosoma (Megatrypanum) theileri.</title>
        <authorList>
            <person name="Kelly S."/>
            <person name="Ivens A."/>
            <person name="Mott A."/>
            <person name="O'Neill E."/>
            <person name="Emms D."/>
            <person name="Macleod O."/>
            <person name="Voorheis P."/>
            <person name="Matthews J."/>
            <person name="Matthews K."/>
            <person name="Carrington M."/>
        </authorList>
    </citation>
    <scope>NUCLEOTIDE SEQUENCE [LARGE SCALE GENOMIC DNA]</scope>
    <source>
        <strain evidence="4">Edinburgh</strain>
    </source>
</reference>
<feature type="compositionally biased region" description="Low complexity" evidence="1">
    <location>
        <begin position="88"/>
        <end position="107"/>
    </location>
</feature>
<keyword evidence="2" id="KW-0812">Transmembrane</keyword>
<feature type="region of interest" description="Disordered" evidence="1">
    <location>
        <begin position="652"/>
        <end position="700"/>
    </location>
</feature>
<dbReference type="Proteomes" id="UP000192257">
    <property type="component" value="Unassembled WGS sequence"/>
</dbReference>
<feature type="region of interest" description="Disordered" evidence="1">
    <location>
        <begin position="153"/>
        <end position="197"/>
    </location>
</feature>
<dbReference type="SUPFAM" id="SSF52540">
    <property type="entry name" value="P-loop containing nucleoside triphosphate hydrolases"/>
    <property type="match status" value="1"/>
</dbReference>
<feature type="compositionally biased region" description="Low complexity" evidence="1">
    <location>
        <begin position="173"/>
        <end position="186"/>
    </location>
</feature>
<gene>
    <name evidence="4" type="ORF">TM35_000271770</name>
</gene>
<dbReference type="Gene3D" id="3.40.50.300">
    <property type="entry name" value="P-loop containing nucleotide triphosphate hydrolases"/>
    <property type="match status" value="1"/>
</dbReference>
<dbReference type="EMBL" id="NBCO01000027">
    <property type="protein sequence ID" value="ORC86587.1"/>
    <property type="molecule type" value="Genomic_DNA"/>
</dbReference>
<dbReference type="InterPro" id="IPR038727">
    <property type="entry name" value="NadR/Ttd14_AAA_dom"/>
</dbReference>
<keyword evidence="2" id="KW-0472">Membrane</keyword>
<dbReference type="InterPro" id="IPR053227">
    <property type="entry name" value="TRPL-trafficking_regulator"/>
</dbReference>
<dbReference type="InterPro" id="IPR027417">
    <property type="entry name" value="P-loop_NTPase"/>
</dbReference>
<dbReference type="GO" id="GO:0070300">
    <property type="term" value="F:phosphatidic acid binding"/>
    <property type="evidence" value="ECO:0007669"/>
    <property type="project" value="TreeGrafter"/>
</dbReference>
<dbReference type="GO" id="GO:0005525">
    <property type="term" value="F:GTP binding"/>
    <property type="evidence" value="ECO:0007669"/>
    <property type="project" value="TreeGrafter"/>
</dbReference>
<keyword evidence="2" id="KW-1133">Transmembrane helix</keyword>
<feature type="region of interest" description="Disordered" evidence="1">
    <location>
        <begin position="402"/>
        <end position="439"/>
    </location>
</feature>
<feature type="region of interest" description="Disordered" evidence="1">
    <location>
        <begin position="803"/>
        <end position="831"/>
    </location>
</feature>
<evidence type="ECO:0000259" key="3">
    <source>
        <dbReference type="Pfam" id="PF13521"/>
    </source>
</evidence>
<name>A0A1X0NPH4_9TRYP</name>
<sequence length="928" mass="102147">MTTPLTTAVNATPWGSIAVALLVGTSFGATVMYALLRRPRPYLHLPSSLLQPGGGGPPAAAQLPSSTANEEEEGGGGGGGGRGRAAKRAATAERPGGSKSVSSLVISDSDEADDGRLWLRWSERPGDQASTAEASPTHPYTAGKEALNVSPANRADGQQQQQKEEKSPHRGQQDQQGRQSLLQQQYQHEHRRSRRRSSLQYLLKSYMSATEAESLYSDLVNDDSMRASFSEPASANLGSDHGDVREGSNSWRGNSVHSLIPRTTETDSSDFSTVDDLLSHEVSSSSSEEGDNDNDVENELHHKMYLPSPTDNVMGLGQRKESDLLQDLHRSSSGFCQRNQSYSTSTHPIDGQIRMRLSSERDSVFSNRQFYHTVSGAIISRLPSEPSIRRMSIRQLLHSPPLLRSSKDDVSPDDGSGTSHSALPPSPPSRRLNQFPSHSLRSVPDEPIYRIVITGGPCSGKTSCLAYLREVFVNLGFNVFCVPEVATLLHTGGVNLLLSSPEDRITQQRVILQMMMMLEDAFYELASLRGRPSLILYDRGTMDGSAYCSEEEWRTILLVTGYTNEELCDVRYDAVVHLVTAADGAESYYTLANNAARSEGLEEARCLDTCTRNAWRGHFLVGVVDNTEDGFDGKLHRTAEFIAGVMGITLPSDKQHTEMTTESGTDHSKETMRASITQEEKEKKKDTMESNNSNNNNSTGIHQFPLGTNTLVPNTHNQPAGATLNVFGVCDHLQRHFFVTRVNTARIPADAIVTTVVVVPLSPLHPDYRSETIIRLSRAHDSHPVYFRCVEFNDTVDPLPPSAAAATVTSAAETTTSPLKGEKQKESGQTTTATAILPHRRARVQITKSTFRNLAQRRDISQPVICKTMTRFFYNMRHLTLVRFSHPRELRGFCRLVAPAGTTEEDFSDLVVVEPFFLLKSEETSEEK</sequence>
<feature type="region of interest" description="Disordered" evidence="1">
    <location>
        <begin position="230"/>
        <end position="295"/>
    </location>
</feature>
<dbReference type="VEuPathDB" id="TriTrypDB:TM35_000271770"/>
<dbReference type="PANTHER" id="PTHR34932:SF1">
    <property type="entry name" value="TRPL TRANSLOCATION DEFECT PROTEIN 14"/>
    <property type="match status" value="1"/>
</dbReference>
<evidence type="ECO:0000256" key="2">
    <source>
        <dbReference type="SAM" id="Phobius"/>
    </source>
</evidence>
<feature type="transmembrane region" description="Helical" evidence="2">
    <location>
        <begin position="14"/>
        <end position="36"/>
    </location>
</feature>
<comment type="caution">
    <text evidence="4">The sequence shown here is derived from an EMBL/GenBank/DDBJ whole genome shotgun (WGS) entry which is preliminary data.</text>
</comment>
<evidence type="ECO:0000256" key="1">
    <source>
        <dbReference type="SAM" id="MobiDB-lite"/>
    </source>
</evidence>
<feature type="compositionally biased region" description="Low complexity" evidence="1">
    <location>
        <begin position="803"/>
        <end position="818"/>
    </location>
</feature>
<feature type="domain" description="NadR/Ttd14 AAA" evidence="3">
    <location>
        <begin position="450"/>
        <end position="618"/>
    </location>
</feature>
<feature type="compositionally biased region" description="Low complexity" evidence="1">
    <location>
        <begin position="274"/>
        <end position="287"/>
    </location>
</feature>
<proteinExistence type="predicted"/>
<feature type="compositionally biased region" description="Basic and acidic residues" evidence="1">
    <location>
        <begin position="162"/>
        <end position="172"/>
    </location>
</feature>
<dbReference type="Pfam" id="PF13521">
    <property type="entry name" value="AAA_28"/>
    <property type="match status" value="1"/>
</dbReference>
<evidence type="ECO:0000313" key="4">
    <source>
        <dbReference type="EMBL" id="ORC86587.1"/>
    </source>
</evidence>
<feature type="region of interest" description="Disordered" evidence="1">
    <location>
        <begin position="47"/>
        <end position="107"/>
    </location>
</feature>
<keyword evidence="5" id="KW-1185">Reference proteome</keyword>
<organism evidence="4 5">
    <name type="scientific">Trypanosoma theileri</name>
    <dbReference type="NCBI Taxonomy" id="67003"/>
    <lineage>
        <taxon>Eukaryota</taxon>
        <taxon>Discoba</taxon>
        <taxon>Euglenozoa</taxon>
        <taxon>Kinetoplastea</taxon>
        <taxon>Metakinetoplastina</taxon>
        <taxon>Trypanosomatida</taxon>
        <taxon>Trypanosomatidae</taxon>
        <taxon>Trypanosoma</taxon>
    </lineage>
</organism>
<feature type="region of interest" description="Disordered" evidence="1">
    <location>
        <begin position="125"/>
        <end position="144"/>
    </location>
</feature>
<dbReference type="PANTHER" id="PTHR34932">
    <property type="entry name" value="TRPL TRANSLOCATION DEFECT PROTEIN 14"/>
    <property type="match status" value="1"/>
</dbReference>